<dbReference type="EMBL" id="KQ980765">
    <property type="protein sequence ID" value="KYN13342.1"/>
    <property type="molecule type" value="Genomic_DNA"/>
</dbReference>
<reference evidence="2 3" key="1">
    <citation type="submission" date="2015-09" db="EMBL/GenBank/DDBJ databases">
        <title>Trachymyrmex cornetzi WGS genome.</title>
        <authorList>
            <person name="Nygaard S."/>
            <person name="Hu H."/>
            <person name="Boomsma J."/>
            <person name="Zhang G."/>
        </authorList>
    </citation>
    <scope>NUCLEOTIDE SEQUENCE [LARGE SCALE GENOMIC DNA]</scope>
    <source>
        <strain evidence="2">Tcor2-1</strain>
        <tissue evidence="2">Whole body</tissue>
    </source>
</reference>
<dbReference type="Proteomes" id="UP000078492">
    <property type="component" value="Unassembled WGS sequence"/>
</dbReference>
<keyword evidence="3" id="KW-1185">Reference proteome</keyword>
<accession>A0A195DKH7</accession>
<evidence type="ECO:0000313" key="2">
    <source>
        <dbReference type="EMBL" id="KYN13342.1"/>
    </source>
</evidence>
<dbReference type="STRING" id="471704.A0A195DKH7"/>
<evidence type="ECO:0000256" key="1">
    <source>
        <dbReference type="SAM" id="MobiDB-lite"/>
    </source>
</evidence>
<organism evidence="2 3">
    <name type="scientific">Trachymyrmex cornetzi</name>
    <dbReference type="NCBI Taxonomy" id="471704"/>
    <lineage>
        <taxon>Eukaryota</taxon>
        <taxon>Metazoa</taxon>
        <taxon>Ecdysozoa</taxon>
        <taxon>Arthropoda</taxon>
        <taxon>Hexapoda</taxon>
        <taxon>Insecta</taxon>
        <taxon>Pterygota</taxon>
        <taxon>Neoptera</taxon>
        <taxon>Endopterygota</taxon>
        <taxon>Hymenoptera</taxon>
        <taxon>Apocrita</taxon>
        <taxon>Aculeata</taxon>
        <taxon>Formicoidea</taxon>
        <taxon>Formicidae</taxon>
        <taxon>Myrmicinae</taxon>
        <taxon>Trachymyrmex</taxon>
    </lineage>
</organism>
<dbReference type="AlphaFoldDB" id="A0A195DKH7"/>
<protein>
    <submittedName>
        <fullName evidence="2">Uncharacterized protein</fullName>
    </submittedName>
</protein>
<feature type="compositionally biased region" description="Basic and acidic residues" evidence="1">
    <location>
        <begin position="15"/>
        <end position="34"/>
    </location>
</feature>
<proteinExistence type="predicted"/>
<evidence type="ECO:0000313" key="3">
    <source>
        <dbReference type="Proteomes" id="UP000078492"/>
    </source>
</evidence>
<gene>
    <name evidence="2" type="ORF">ALC57_14355</name>
</gene>
<sequence length="57" mass="6384">MPRWAIVTVGSPHSVRPDIPRRGRNHSAPDDKPIAEINVDDDLRATFDLSELFECGL</sequence>
<name>A0A195DKH7_9HYME</name>
<feature type="region of interest" description="Disordered" evidence="1">
    <location>
        <begin position="15"/>
        <end position="35"/>
    </location>
</feature>